<reference evidence="4" key="3">
    <citation type="journal article" date="2019" name="G3 (Bethesda)">
        <title>Hybrid Assembly of the Genome of the Entomopathogenic Nematode Steinernema carpocapsae Identifies the X-Chromosome.</title>
        <authorList>
            <person name="Serra L."/>
            <person name="Macchietto M."/>
            <person name="Macias-Munoz A."/>
            <person name="McGill C.J."/>
            <person name="Rodriguez I.M."/>
            <person name="Rodriguez B."/>
            <person name="Murad R."/>
            <person name="Mortazavi A."/>
        </authorList>
    </citation>
    <scope>NUCLEOTIDE SEQUENCE</scope>
    <source>
        <strain evidence="4">ALL</strain>
    </source>
</reference>
<dbReference type="InterPro" id="IPR003961">
    <property type="entry name" value="FN3_dom"/>
</dbReference>
<feature type="transmembrane region" description="Helical" evidence="2">
    <location>
        <begin position="535"/>
        <end position="556"/>
    </location>
</feature>
<dbReference type="STRING" id="34508.A0A4U5NFZ8"/>
<proteinExistence type="predicted"/>
<evidence type="ECO:0000256" key="1">
    <source>
        <dbReference type="ARBA" id="ARBA00022737"/>
    </source>
</evidence>
<dbReference type="OrthoDB" id="5783913at2759"/>
<dbReference type="Gene3D" id="2.60.40.10">
    <property type="entry name" value="Immunoglobulins"/>
    <property type="match status" value="2"/>
</dbReference>
<dbReference type="PANTHER" id="PTHR46708:SF2">
    <property type="entry name" value="FIBRONECTIN TYPE-III DOMAIN-CONTAINING PROTEIN"/>
    <property type="match status" value="1"/>
</dbReference>
<dbReference type="InterPro" id="IPR050991">
    <property type="entry name" value="ECM_Regulatory_Proteins"/>
</dbReference>
<keyword evidence="2" id="KW-0472">Membrane</keyword>
<dbReference type="PANTHER" id="PTHR46708">
    <property type="entry name" value="TENASCIN"/>
    <property type="match status" value="1"/>
</dbReference>
<accession>A0A4U5NFZ8</accession>
<evidence type="ECO:0000256" key="2">
    <source>
        <dbReference type="SAM" id="Phobius"/>
    </source>
</evidence>
<dbReference type="InterPro" id="IPR013783">
    <property type="entry name" value="Ig-like_fold"/>
</dbReference>
<dbReference type="EMBL" id="AZBU02000004">
    <property type="protein sequence ID" value="TKR81593.1"/>
    <property type="molecule type" value="Genomic_DNA"/>
</dbReference>
<dbReference type="InterPro" id="IPR036116">
    <property type="entry name" value="FN3_sf"/>
</dbReference>
<reference evidence="4" key="1">
    <citation type="submission" date="2013-11" db="EMBL/GenBank/DDBJ databases">
        <authorList>
            <person name="Sternberg P."/>
            <person name="Dillman A."/>
            <person name="Macchietto M."/>
        </authorList>
    </citation>
    <scope>NUCLEOTIDE SEQUENCE</scope>
    <source>
        <strain evidence="4">ALL</strain>
    </source>
</reference>
<sequence length="581" mass="63921">MDPRVDSISPARLYLRMCFEATSSLALPQDPKSDLYDSHCCLEVREVLIGYPLFRVGIPKMSSGLAREMFVARLLAALIAMCLASEALGAFTIQPFKQLDYDHYVRLAQCMAKCTEMYGKHSRLRLNDGTSKIVFATAGVDEYKYCERGCQNRRLVFKKHNARSLAESLEHGEKFWNESEGVQRSTNSSVISAVEPLCQNVAPTSEEGYGNGIETLIAVKTETKLDEQKPVKFLVQWKHKVTKRGFTNENQWITASIESENLIRVDGLIPGVAYKFRVTAIGPKGKLGKVVESEWLKALPSVEEAAKSGGPMTLRPQYNSEDGVSNLISWPAAVGSCHYRVQWSNATSSLHKQFILDETRSFLLDHLYFGTEYLVKLTALSSEDSSLVSDEATVETRFTSIGCNEVFGRGSLECPPEPVTDLSIVVGKNGTARVTWTPSADPSVVLAYQVMYKPLESSSHECNGNSLDTYLQATSTSASIFVNPKIACDYELSVFNYDVGGHDAVASIPFSVRPNPKNSPSGFHLPSHNAKLNPIALLALPGVVVVVLFACCIYAIRLRCVHGEKKRGSLMTTDVSGPSLV</sequence>
<keyword evidence="1" id="KW-0677">Repeat</keyword>
<name>A0A4U5NFZ8_STECR</name>
<keyword evidence="2" id="KW-0812">Transmembrane</keyword>
<reference evidence="4" key="2">
    <citation type="journal article" date="2015" name="Genome Biol.">
        <title>Comparative genomics of Steinernema reveals deeply conserved gene regulatory networks.</title>
        <authorList>
            <person name="Dillman A.R."/>
            <person name="Macchietto M."/>
            <person name="Porter C.F."/>
            <person name="Rogers A."/>
            <person name="Williams B."/>
            <person name="Antoshechkin I."/>
            <person name="Lee M.M."/>
            <person name="Goodwin Z."/>
            <person name="Lu X."/>
            <person name="Lewis E.E."/>
            <person name="Goodrich-Blair H."/>
            <person name="Stock S.P."/>
            <person name="Adams B.J."/>
            <person name="Sternberg P.W."/>
            <person name="Mortazavi A."/>
        </authorList>
    </citation>
    <scope>NUCLEOTIDE SEQUENCE [LARGE SCALE GENOMIC DNA]</scope>
    <source>
        <strain evidence="4">ALL</strain>
    </source>
</reference>
<evidence type="ECO:0000259" key="3">
    <source>
        <dbReference type="PROSITE" id="PS50853"/>
    </source>
</evidence>
<organism evidence="4">
    <name type="scientific">Steinernema carpocapsae</name>
    <name type="common">Entomopathogenic nematode</name>
    <dbReference type="NCBI Taxonomy" id="34508"/>
    <lineage>
        <taxon>Eukaryota</taxon>
        <taxon>Metazoa</taxon>
        <taxon>Ecdysozoa</taxon>
        <taxon>Nematoda</taxon>
        <taxon>Chromadorea</taxon>
        <taxon>Rhabditida</taxon>
        <taxon>Tylenchina</taxon>
        <taxon>Panagrolaimomorpha</taxon>
        <taxon>Strongyloidoidea</taxon>
        <taxon>Steinernematidae</taxon>
        <taxon>Steinernema</taxon>
    </lineage>
</organism>
<comment type="caution">
    <text evidence="4">The sequence shown here is derived from an EMBL/GenBank/DDBJ whole genome shotgun (WGS) entry which is preliminary data.</text>
</comment>
<protein>
    <recommendedName>
        <fullName evidence="3">Fibronectin type-III domain-containing protein</fullName>
    </recommendedName>
</protein>
<dbReference type="SMART" id="SM00060">
    <property type="entry name" value="FN3"/>
    <property type="match status" value="3"/>
</dbReference>
<dbReference type="AlphaFoldDB" id="A0A4U5NFZ8"/>
<dbReference type="SUPFAM" id="SSF49265">
    <property type="entry name" value="Fibronectin type III"/>
    <property type="match status" value="2"/>
</dbReference>
<gene>
    <name evidence="4" type="ORF">L596_015439</name>
</gene>
<dbReference type="CDD" id="cd00063">
    <property type="entry name" value="FN3"/>
    <property type="match status" value="3"/>
</dbReference>
<feature type="domain" description="Fibronectin type-III" evidence="3">
    <location>
        <begin position="415"/>
        <end position="517"/>
    </location>
</feature>
<keyword evidence="2" id="KW-1133">Transmembrane helix</keyword>
<feature type="transmembrane region" description="Helical" evidence="2">
    <location>
        <begin position="70"/>
        <end position="91"/>
    </location>
</feature>
<dbReference type="PROSITE" id="PS50853">
    <property type="entry name" value="FN3"/>
    <property type="match status" value="2"/>
</dbReference>
<feature type="domain" description="Fibronectin type-III" evidence="3">
    <location>
        <begin position="310"/>
        <end position="399"/>
    </location>
</feature>
<evidence type="ECO:0000313" key="4">
    <source>
        <dbReference type="EMBL" id="TKR81593.1"/>
    </source>
</evidence>